<feature type="transmembrane region" description="Helical" evidence="2">
    <location>
        <begin position="209"/>
        <end position="231"/>
    </location>
</feature>
<dbReference type="InterPro" id="IPR013783">
    <property type="entry name" value="Ig-like_fold"/>
</dbReference>
<organism evidence="4 5">
    <name type="scientific">Stichopus japonicus</name>
    <name type="common">Sea cucumber</name>
    <dbReference type="NCBI Taxonomy" id="307972"/>
    <lineage>
        <taxon>Eukaryota</taxon>
        <taxon>Metazoa</taxon>
        <taxon>Echinodermata</taxon>
        <taxon>Eleutherozoa</taxon>
        <taxon>Echinozoa</taxon>
        <taxon>Holothuroidea</taxon>
        <taxon>Aspidochirotacea</taxon>
        <taxon>Aspidochirotida</taxon>
        <taxon>Stichopodidae</taxon>
        <taxon>Apostichopus</taxon>
    </lineage>
</organism>
<evidence type="ECO:0000313" key="4">
    <source>
        <dbReference type="EMBL" id="PIK60655.1"/>
    </source>
</evidence>
<keyword evidence="5" id="KW-1185">Reference proteome</keyword>
<keyword evidence="2" id="KW-0812">Transmembrane</keyword>
<name>A0A2G8LK94_STIJA</name>
<dbReference type="InterPro" id="IPR013162">
    <property type="entry name" value="CD80_C2-set"/>
</dbReference>
<evidence type="ECO:0000256" key="1">
    <source>
        <dbReference type="ARBA" id="ARBA00023157"/>
    </source>
</evidence>
<keyword evidence="2" id="KW-1133">Transmembrane helix</keyword>
<feature type="domain" description="Ig-like" evidence="3">
    <location>
        <begin position="1"/>
        <end position="93"/>
    </location>
</feature>
<evidence type="ECO:0000313" key="5">
    <source>
        <dbReference type="Proteomes" id="UP000230750"/>
    </source>
</evidence>
<evidence type="ECO:0000259" key="3">
    <source>
        <dbReference type="PROSITE" id="PS50835"/>
    </source>
</evidence>
<comment type="caution">
    <text evidence="4">The sequence shown here is derived from an EMBL/GenBank/DDBJ whole genome shotgun (WGS) entry which is preliminary data.</text>
</comment>
<keyword evidence="1" id="KW-1015">Disulfide bond</keyword>
<accession>A0A2G8LK94</accession>
<dbReference type="Gene3D" id="2.60.40.10">
    <property type="entry name" value="Immunoglobulins"/>
    <property type="match status" value="1"/>
</dbReference>
<dbReference type="Proteomes" id="UP000230750">
    <property type="component" value="Unassembled WGS sequence"/>
</dbReference>
<keyword evidence="2" id="KW-0472">Membrane</keyword>
<gene>
    <name evidence="4" type="ORF">BSL78_02430</name>
</gene>
<dbReference type="Pfam" id="PF08205">
    <property type="entry name" value="C2-set_2"/>
    <property type="match status" value="1"/>
</dbReference>
<dbReference type="AlphaFoldDB" id="A0A2G8LK94"/>
<dbReference type="PROSITE" id="PS50835">
    <property type="entry name" value="IG_LIKE"/>
    <property type="match status" value="1"/>
</dbReference>
<dbReference type="InterPro" id="IPR036179">
    <property type="entry name" value="Ig-like_dom_sf"/>
</dbReference>
<reference evidence="4 5" key="1">
    <citation type="journal article" date="2017" name="PLoS Biol.">
        <title>The sea cucumber genome provides insights into morphological evolution and visceral regeneration.</title>
        <authorList>
            <person name="Zhang X."/>
            <person name="Sun L."/>
            <person name="Yuan J."/>
            <person name="Sun Y."/>
            <person name="Gao Y."/>
            <person name="Zhang L."/>
            <person name="Li S."/>
            <person name="Dai H."/>
            <person name="Hamel J.F."/>
            <person name="Liu C."/>
            <person name="Yu Y."/>
            <person name="Liu S."/>
            <person name="Lin W."/>
            <person name="Guo K."/>
            <person name="Jin S."/>
            <person name="Xu P."/>
            <person name="Storey K.B."/>
            <person name="Huan P."/>
            <person name="Zhang T."/>
            <person name="Zhou Y."/>
            <person name="Zhang J."/>
            <person name="Lin C."/>
            <person name="Li X."/>
            <person name="Xing L."/>
            <person name="Huo D."/>
            <person name="Sun M."/>
            <person name="Wang L."/>
            <person name="Mercier A."/>
            <person name="Li F."/>
            <person name="Yang H."/>
            <person name="Xiang J."/>
        </authorList>
    </citation>
    <scope>NUCLEOTIDE SEQUENCE [LARGE SCALE GENOMIC DNA]</scope>
    <source>
        <strain evidence="4">Shaxun</strain>
        <tissue evidence="4">Muscle</tissue>
    </source>
</reference>
<dbReference type="InterPro" id="IPR007110">
    <property type="entry name" value="Ig-like_dom"/>
</dbReference>
<protein>
    <recommendedName>
        <fullName evidence="3">Ig-like domain-containing protein</fullName>
    </recommendedName>
</protein>
<sequence length="472" mass="51933">MITSNTGDILLTCLAYGAKPAVNITWMFNNNVLDDSYSDQLVSKSDKKYTFNTESVLSLSMKTYGSGDWIPSANVSCVSSYPHDNLKQQQTVRLKFIAYPTIDVTINDHKYSPHMTLPTGTGTRVLCKAFNARIYVNLKWITHVELTDVKETSHIIHNADRTITSSTELQFRTNGRYANLTCVNNGTGEELYHVMLSFSGEWIPRNNGVLVTIIIFISILVCIGALTWIAYKIKCVITSRHLLTINSHSNVSSGCKTGKDKEDALSEDDDVNIGSPTDPQVKLTEDAVKGEAKYRESFVGESIRSSDADTESSSTRIMECVACHTLAVMAARRDSKIALLSFRGRLRSSRTIFLVLRSVGLKVPGEVDALQRKPLRDRSYAARVATGVAEAVTVPACDTVPPNAPLIAPVSDTSAPVEDLFPLSCPTSSAETASLPTESQLDKTAEMVSGVACGARCRLYWFTGSYARYRWY</sequence>
<evidence type="ECO:0000256" key="2">
    <source>
        <dbReference type="SAM" id="Phobius"/>
    </source>
</evidence>
<dbReference type="SUPFAM" id="SSF48726">
    <property type="entry name" value="Immunoglobulin"/>
    <property type="match status" value="1"/>
</dbReference>
<proteinExistence type="predicted"/>
<dbReference type="EMBL" id="MRZV01000051">
    <property type="protein sequence ID" value="PIK60655.1"/>
    <property type="molecule type" value="Genomic_DNA"/>
</dbReference>